<dbReference type="GO" id="GO:0003824">
    <property type="term" value="F:catalytic activity"/>
    <property type="evidence" value="ECO:0007669"/>
    <property type="project" value="UniProtKB-ARBA"/>
</dbReference>
<dbReference type="SMART" id="SM00267">
    <property type="entry name" value="GGDEF"/>
    <property type="match status" value="1"/>
</dbReference>
<dbReference type="CDD" id="cd01949">
    <property type="entry name" value="GGDEF"/>
    <property type="match status" value="1"/>
</dbReference>
<organism evidence="6 7">
    <name type="scientific">Neptunicella marina</name>
    <dbReference type="NCBI Taxonomy" id="2125989"/>
    <lineage>
        <taxon>Bacteria</taxon>
        <taxon>Pseudomonadati</taxon>
        <taxon>Pseudomonadota</taxon>
        <taxon>Gammaproteobacteria</taxon>
        <taxon>Alteromonadales</taxon>
        <taxon>Alteromonadaceae</taxon>
        <taxon>Neptunicella</taxon>
    </lineage>
</organism>
<gene>
    <name evidence="6" type="ORF">H8B19_08450</name>
</gene>
<dbReference type="EMBL" id="JACNEP010000005">
    <property type="protein sequence ID" value="MBC3765905.1"/>
    <property type="molecule type" value="Genomic_DNA"/>
</dbReference>
<comment type="cofactor">
    <cofactor evidence="1">
        <name>Mg(2+)</name>
        <dbReference type="ChEBI" id="CHEBI:18420"/>
    </cofactor>
</comment>
<dbReference type="AlphaFoldDB" id="A0A8J6LZ66"/>
<feature type="domain" description="GGDEF" evidence="5">
    <location>
        <begin position="406"/>
        <end position="539"/>
    </location>
</feature>
<keyword evidence="3" id="KW-0472">Membrane</keyword>
<evidence type="ECO:0000256" key="1">
    <source>
        <dbReference type="ARBA" id="ARBA00001946"/>
    </source>
</evidence>
<dbReference type="PANTHER" id="PTHR44757:SF2">
    <property type="entry name" value="BIOFILM ARCHITECTURE MAINTENANCE PROTEIN MBAA"/>
    <property type="match status" value="1"/>
</dbReference>
<feature type="domain" description="EAL" evidence="4">
    <location>
        <begin position="548"/>
        <end position="802"/>
    </location>
</feature>
<dbReference type="Pfam" id="PF00563">
    <property type="entry name" value="EAL"/>
    <property type="match status" value="1"/>
</dbReference>
<comment type="caution">
    <text evidence="6">The sequence shown here is derived from an EMBL/GenBank/DDBJ whole genome shotgun (WGS) entry which is preliminary data.</text>
</comment>
<evidence type="ECO:0000313" key="7">
    <source>
        <dbReference type="Proteomes" id="UP000601768"/>
    </source>
</evidence>
<dbReference type="SUPFAM" id="SSF141868">
    <property type="entry name" value="EAL domain-like"/>
    <property type="match status" value="1"/>
</dbReference>
<dbReference type="SMART" id="SM00052">
    <property type="entry name" value="EAL"/>
    <property type="match status" value="1"/>
</dbReference>
<accession>A0A8J6LZ66</accession>
<evidence type="ECO:0000256" key="2">
    <source>
        <dbReference type="SAM" id="Coils"/>
    </source>
</evidence>
<dbReference type="Proteomes" id="UP000601768">
    <property type="component" value="Unassembled WGS sequence"/>
</dbReference>
<keyword evidence="3" id="KW-0812">Transmembrane</keyword>
<keyword evidence="3" id="KW-1133">Transmembrane helix</keyword>
<dbReference type="Pfam" id="PF14827">
    <property type="entry name" value="dCache_3"/>
    <property type="match status" value="1"/>
</dbReference>
<feature type="coiled-coil region" evidence="2">
    <location>
        <begin position="344"/>
        <end position="371"/>
    </location>
</feature>
<dbReference type="FunFam" id="3.30.70.270:FF:000001">
    <property type="entry name" value="Diguanylate cyclase domain protein"/>
    <property type="match status" value="1"/>
</dbReference>
<reference evidence="6" key="1">
    <citation type="journal article" date="2018" name="Int. J. Syst. Evol. Microbiol.">
        <title>Neptunicella marina gen. nov., sp. nov., isolated from surface seawater.</title>
        <authorList>
            <person name="Liu X."/>
            <person name="Lai Q."/>
            <person name="Du Y."/>
            <person name="Zhang X."/>
            <person name="Liu Z."/>
            <person name="Sun F."/>
            <person name="Shao Z."/>
        </authorList>
    </citation>
    <scope>NUCLEOTIDE SEQUENCE</scope>
    <source>
        <strain evidence="6">S27-2</strain>
    </source>
</reference>
<dbReference type="RefSeq" id="WP_186506360.1">
    <property type="nucleotide sequence ID" value="NZ_JACNEP010000005.1"/>
</dbReference>
<dbReference type="PANTHER" id="PTHR44757">
    <property type="entry name" value="DIGUANYLATE CYCLASE DGCP"/>
    <property type="match status" value="1"/>
</dbReference>
<dbReference type="InterPro" id="IPR035919">
    <property type="entry name" value="EAL_sf"/>
</dbReference>
<dbReference type="InterPro" id="IPR029787">
    <property type="entry name" value="Nucleotide_cyclase"/>
</dbReference>
<dbReference type="Gene3D" id="3.20.20.450">
    <property type="entry name" value="EAL domain"/>
    <property type="match status" value="1"/>
</dbReference>
<reference evidence="6" key="2">
    <citation type="submission" date="2020-08" db="EMBL/GenBank/DDBJ databases">
        <authorList>
            <person name="Lai Q."/>
        </authorList>
    </citation>
    <scope>NUCLEOTIDE SEQUENCE</scope>
    <source>
        <strain evidence="6">S27-2</strain>
    </source>
</reference>
<evidence type="ECO:0000259" key="4">
    <source>
        <dbReference type="PROSITE" id="PS50883"/>
    </source>
</evidence>
<dbReference type="InterPro" id="IPR052155">
    <property type="entry name" value="Biofilm_reg_signaling"/>
</dbReference>
<evidence type="ECO:0000256" key="3">
    <source>
        <dbReference type="SAM" id="Phobius"/>
    </source>
</evidence>
<dbReference type="PROSITE" id="PS50883">
    <property type="entry name" value="EAL"/>
    <property type="match status" value="1"/>
</dbReference>
<dbReference type="InterPro" id="IPR043128">
    <property type="entry name" value="Rev_trsase/Diguanyl_cyclase"/>
</dbReference>
<dbReference type="Gene3D" id="3.30.70.270">
    <property type="match status" value="1"/>
</dbReference>
<keyword evidence="2" id="KW-0175">Coiled coil</keyword>
<dbReference type="CDD" id="cd01948">
    <property type="entry name" value="EAL"/>
    <property type="match status" value="1"/>
</dbReference>
<protein>
    <submittedName>
        <fullName evidence="6">EAL domain-containing protein</fullName>
    </submittedName>
</protein>
<dbReference type="InterPro" id="IPR000160">
    <property type="entry name" value="GGDEF_dom"/>
</dbReference>
<dbReference type="NCBIfam" id="TIGR00254">
    <property type="entry name" value="GGDEF"/>
    <property type="match status" value="1"/>
</dbReference>
<dbReference type="PROSITE" id="PS50887">
    <property type="entry name" value="GGDEF"/>
    <property type="match status" value="1"/>
</dbReference>
<dbReference type="SUPFAM" id="SSF55073">
    <property type="entry name" value="Nucleotide cyclase"/>
    <property type="match status" value="1"/>
</dbReference>
<sequence length="819" mass="93807">MKKFNLSLSWKILGLLSIFFLIASLVIANSWISKNNQDFKALQQQRWQQDLRQFEIIQNLLRNRIETWFESYIPLAQNQLPTVEQTSIMLTRQIDFIQLHWQINNIWLFREPQDMAYSSSDTSPPLLNDLVTKTFHRQMATDEVACGKYCEHYYAMPILVEENKIAVIVVTTMLQEALASLHQATNAELALVKQTSDPSHRIRLEIQPPISSTQRNYIEKVLSMLPDNSSDSVAEQQGIALNFKQHSLLINLIPLNTASDQVFYAMLVHNMTQTNAQHRQFQQLVQQIAIATVVLSLITFFILTQRLRRRLQSVSNSLPLLAARQYNDFRQHQYIQSSLFIDEIDQLQNSANQLAQELESLDNQIALNTRELENIAMFDKLCGLPNRNMLNQFLKQSLAELKRNDMQLAVMFLDFDNFRHVNDSHGHNIGDTFLIEAANKIKQCVRETDFVGRFGGDEFVVVLQHANVQKALEFVSNKLLSCFREPLVVSGQRFYITASIGVVITNNAQEQVDTIIRQADMAMYAAKDQGGDRFCLFEPQMYQNVVGRVEIENEMREAFNNDELFFALQPQIEISTGKLVGFEALVRWIHPVKGFIPPDKFIPVLENSENMVQLGYWGLKRAFSILNQLEKLGYPNQRIAVNLSAIQLLDPGLVPFLREQIRDSGKDGSQIELEITERTLVADIDHTLDIMKTLRSMGFSFSIDDFGTGYSSLAYLKQMPVDIIKIDRSFIAGMTTNRADMQIVSSTIAMVQQLGMKVVAEGVETTAQMRMLADMNCEIAQGYLISKPLLEQDLYQQIDHKLQNGLWEEARLIREESIN</sequence>
<dbReference type="Pfam" id="PF00990">
    <property type="entry name" value="GGDEF"/>
    <property type="match status" value="1"/>
</dbReference>
<name>A0A8J6LZ66_9ALTE</name>
<dbReference type="InterPro" id="IPR001633">
    <property type="entry name" value="EAL_dom"/>
</dbReference>
<keyword evidence="7" id="KW-1185">Reference proteome</keyword>
<evidence type="ECO:0000313" key="6">
    <source>
        <dbReference type="EMBL" id="MBC3765905.1"/>
    </source>
</evidence>
<dbReference type="InterPro" id="IPR029150">
    <property type="entry name" value="dCache_3"/>
</dbReference>
<proteinExistence type="predicted"/>
<feature type="transmembrane region" description="Helical" evidence="3">
    <location>
        <begin position="284"/>
        <end position="303"/>
    </location>
</feature>
<evidence type="ECO:0000259" key="5">
    <source>
        <dbReference type="PROSITE" id="PS50887"/>
    </source>
</evidence>